<keyword evidence="2" id="KW-0812">Transmembrane</keyword>
<comment type="caution">
    <text evidence="4">The sequence shown here is derived from an EMBL/GenBank/DDBJ whole genome shotgun (WGS) entry which is preliminary data.</text>
</comment>
<feature type="compositionally biased region" description="Low complexity" evidence="1">
    <location>
        <begin position="126"/>
        <end position="143"/>
    </location>
</feature>
<evidence type="ECO:0000313" key="5">
    <source>
        <dbReference type="Proteomes" id="UP000221653"/>
    </source>
</evidence>
<dbReference type="EMBL" id="PDJF01000001">
    <property type="protein sequence ID" value="PFG27315.1"/>
    <property type="molecule type" value="Genomic_DNA"/>
</dbReference>
<reference evidence="4 5" key="1">
    <citation type="submission" date="2017-10" db="EMBL/GenBank/DDBJ databases">
        <title>Sequencing the genomes of 1000 actinobacteria strains.</title>
        <authorList>
            <person name="Klenk H.-P."/>
        </authorList>
    </citation>
    <scope>NUCLEOTIDE SEQUENCE [LARGE SCALE GENOMIC DNA]</scope>
    <source>
        <strain evidence="4 5">DSM 20688</strain>
    </source>
</reference>
<dbReference type="Pfam" id="PF00188">
    <property type="entry name" value="CAP"/>
    <property type="match status" value="1"/>
</dbReference>
<dbReference type="Proteomes" id="UP000221653">
    <property type="component" value="Unassembled WGS sequence"/>
</dbReference>
<dbReference type="SUPFAM" id="SSF55797">
    <property type="entry name" value="PR-1-like"/>
    <property type="match status" value="1"/>
</dbReference>
<dbReference type="InterPro" id="IPR014044">
    <property type="entry name" value="CAP_dom"/>
</dbReference>
<name>A0A2A9DMC1_9CORY</name>
<organism evidence="4 5">
    <name type="scientific">Corynebacterium renale</name>
    <dbReference type="NCBI Taxonomy" id="1724"/>
    <lineage>
        <taxon>Bacteria</taxon>
        <taxon>Bacillati</taxon>
        <taxon>Actinomycetota</taxon>
        <taxon>Actinomycetes</taxon>
        <taxon>Mycobacteriales</taxon>
        <taxon>Corynebacteriaceae</taxon>
        <taxon>Corynebacterium</taxon>
    </lineage>
</organism>
<accession>A0A2A9DMC1</accession>
<sequence>MKSANALKRIKNSTIASALVIGLVGVSLAVPRGGYLAESFSESGSGVQKVVEEDTVPVGVKVVGLRFNGLEPMLGVLLGAGGLALVGAIVALLSDATSSSDLGLGNGSSVAIPSSGDSNSGSAKQTTDVTTTPRPRVTTTTPTEIFETEVPAKTTQPSHTVSPTRAKYSPEGIPLPFDASGYNYKDIRFGDGYNIPKAPSGLTDRQYSENLFNIQNMYRQYHGIRPLKWDETLYRNSLRWNKQMIAANEARMGNVIDFDSLPGFEHSPDNVWENIGIDYGPNSNFTPIEKNGGIFTGWKSSPGHNRNMLEKGANRGAIAVTRVSGNYHPRTGVYVDTYWATAQMLW</sequence>
<dbReference type="RefSeq" id="WP_169916231.1">
    <property type="nucleotide sequence ID" value="NZ_LS483464.1"/>
</dbReference>
<keyword evidence="2" id="KW-0472">Membrane</keyword>
<evidence type="ECO:0000313" key="4">
    <source>
        <dbReference type="EMBL" id="PFG27315.1"/>
    </source>
</evidence>
<keyword evidence="2" id="KW-1133">Transmembrane helix</keyword>
<dbReference type="AlphaFoldDB" id="A0A2A9DMC1"/>
<gene>
    <name evidence="4" type="ORF">ATK06_0370</name>
</gene>
<proteinExistence type="predicted"/>
<feature type="compositionally biased region" description="Polar residues" evidence="1">
    <location>
        <begin position="153"/>
        <end position="163"/>
    </location>
</feature>
<feature type="compositionally biased region" description="Polar residues" evidence="1">
    <location>
        <begin position="112"/>
        <end position="125"/>
    </location>
</feature>
<keyword evidence="5" id="KW-1185">Reference proteome</keyword>
<evidence type="ECO:0000256" key="2">
    <source>
        <dbReference type="SAM" id="Phobius"/>
    </source>
</evidence>
<feature type="region of interest" description="Disordered" evidence="1">
    <location>
        <begin position="112"/>
        <end position="169"/>
    </location>
</feature>
<evidence type="ECO:0000256" key="1">
    <source>
        <dbReference type="SAM" id="MobiDB-lite"/>
    </source>
</evidence>
<dbReference type="InterPro" id="IPR035940">
    <property type="entry name" value="CAP_sf"/>
</dbReference>
<dbReference type="CDD" id="cd05379">
    <property type="entry name" value="CAP_bacterial"/>
    <property type="match status" value="1"/>
</dbReference>
<feature type="transmembrane region" description="Helical" evidence="2">
    <location>
        <begin position="73"/>
        <end position="93"/>
    </location>
</feature>
<dbReference type="Gene3D" id="3.40.33.10">
    <property type="entry name" value="CAP"/>
    <property type="match status" value="1"/>
</dbReference>
<feature type="domain" description="SCP" evidence="3">
    <location>
        <begin position="213"/>
        <end position="328"/>
    </location>
</feature>
<evidence type="ECO:0000259" key="3">
    <source>
        <dbReference type="Pfam" id="PF00188"/>
    </source>
</evidence>
<protein>
    <submittedName>
        <fullName evidence="4">Uncharacterized protein YkwD</fullName>
    </submittedName>
</protein>